<sequence>MEWIKRLSESLLNSFGVTENELNNFITMHNIVHKNNSMYKIILLIVLISNIYIANASAQANYSYVLFDMSNLEDQFSDTITLKRYYAQIEHRDKKYPNQTIYNYYFSTSKSLWASDNKKEIYQRFKASTDNFNSMPYDVVVSVTPLTKEKECKIDITESVNSGDVTFIDTKSLLKSSLNNIYFGIYAPMGIFDSIPSVDLKRVDIKIVVKKKDRYYLIDQVTLTEIYYLSHQIGLYPSEYNSCGLFFSAPAVNKSTTIANRHTYTGRPLYAYPVDRILLDSLEKIDNYNLIGYFWTNFEYHYGERNNIKRSRPSYKPYSDFYIYSGVGDFSVLYGVGVINGNFLDYFLDSKPTYSPDRKENPNYNLIFKTKSINGIKYDKFINSERR</sequence>
<reference evidence="3" key="1">
    <citation type="journal article" date="2019" name="Int. J. Syst. Evol. Microbiol.">
        <title>The Global Catalogue of Microorganisms (GCM) 10K type strain sequencing project: providing services to taxonomists for standard genome sequencing and annotation.</title>
        <authorList>
            <consortium name="The Broad Institute Genomics Platform"/>
            <consortium name="The Broad Institute Genome Sequencing Center for Infectious Disease"/>
            <person name="Wu L."/>
            <person name="Ma J."/>
        </authorList>
    </citation>
    <scope>NUCLEOTIDE SEQUENCE [LARGE SCALE GENOMIC DNA]</scope>
    <source>
        <strain evidence="3">KCTC 42247</strain>
    </source>
</reference>
<dbReference type="EMBL" id="JBHUMB010000014">
    <property type="protein sequence ID" value="MFD2744320.1"/>
    <property type="molecule type" value="Genomic_DNA"/>
</dbReference>
<feature type="transmembrane region" description="Helical" evidence="1">
    <location>
        <begin position="37"/>
        <end position="54"/>
    </location>
</feature>
<dbReference type="RefSeq" id="WP_156472382.1">
    <property type="nucleotide sequence ID" value="NZ_JBHUMB010000014.1"/>
</dbReference>
<keyword evidence="3" id="KW-1185">Reference proteome</keyword>
<proteinExistence type="predicted"/>
<gene>
    <name evidence="2" type="ORF">ACFSQ6_13055</name>
</gene>
<keyword evidence="1" id="KW-1133">Transmembrane helix</keyword>
<accession>A0ABW5UFJ9</accession>
<evidence type="ECO:0000313" key="3">
    <source>
        <dbReference type="Proteomes" id="UP001597418"/>
    </source>
</evidence>
<evidence type="ECO:0000313" key="2">
    <source>
        <dbReference type="EMBL" id="MFD2744320.1"/>
    </source>
</evidence>
<comment type="caution">
    <text evidence="2">The sequence shown here is derived from an EMBL/GenBank/DDBJ whole genome shotgun (WGS) entry which is preliminary data.</text>
</comment>
<protein>
    <submittedName>
        <fullName evidence="2">Uncharacterized protein</fullName>
    </submittedName>
</protein>
<dbReference type="Proteomes" id="UP001597418">
    <property type="component" value="Unassembled WGS sequence"/>
</dbReference>
<keyword evidence="1" id="KW-0472">Membrane</keyword>
<name>A0ABW5UFJ9_9SPHI</name>
<keyword evidence="1" id="KW-0812">Transmembrane</keyword>
<evidence type="ECO:0000256" key="1">
    <source>
        <dbReference type="SAM" id="Phobius"/>
    </source>
</evidence>
<organism evidence="2 3">
    <name type="scientific">Sphingobacterium populi</name>
    <dbReference type="NCBI Taxonomy" id="1812824"/>
    <lineage>
        <taxon>Bacteria</taxon>
        <taxon>Pseudomonadati</taxon>
        <taxon>Bacteroidota</taxon>
        <taxon>Sphingobacteriia</taxon>
        <taxon>Sphingobacteriales</taxon>
        <taxon>Sphingobacteriaceae</taxon>
        <taxon>Sphingobacterium</taxon>
    </lineage>
</organism>